<dbReference type="EMBL" id="JBHTMN010000007">
    <property type="protein sequence ID" value="MFD1382904.1"/>
    <property type="molecule type" value="Genomic_DNA"/>
</dbReference>
<accession>A0ABW4AZA0</accession>
<evidence type="ECO:0008006" key="3">
    <source>
        <dbReference type="Google" id="ProtNLM"/>
    </source>
</evidence>
<proteinExistence type="predicted"/>
<dbReference type="InterPro" id="IPR016161">
    <property type="entry name" value="Ald_DH/histidinol_DH"/>
</dbReference>
<evidence type="ECO:0000313" key="1">
    <source>
        <dbReference type="EMBL" id="MFD1382904.1"/>
    </source>
</evidence>
<protein>
    <recommendedName>
        <fullName evidence="3">Delta-1-pyrroline-5-carboxylate dehydrogenase</fullName>
    </recommendedName>
</protein>
<evidence type="ECO:0000313" key="2">
    <source>
        <dbReference type="Proteomes" id="UP001597059"/>
    </source>
</evidence>
<reference evidence="2" key="1">
    <citation type="journal article" date="2019" name="Int. J. Syst. Evol. Microbiol.">
        <title>The Global Catalogue of Microorganisms (GCM) 10K type strain sequencing project: providing services to taxonomists for standard genome sequencing and annotation.</title>
        <authorList>
            <consortium name="The Broad Institute Genomics Platform"/>
            <consortium name="The Broad Institute Genome Sequencing Center for Infectious Disease"/>
            <person name="Wu L."/>
            <person name="Ma J."/>
        </authorList>
    </citation>
    <scope>NUCLEOTIDE SEQUENCE [LARGE SCALE GENOMIC DNA]</scope>
    <source>
        <strain evidence="2">JCM 30774</strain>
    </source>
</reference>
<dbReference type="SUPFAM" id="SSF53720">
    <property type="entry name" value="ALDH-like"/>
    <property type="match status" value="1"/>
</dbReference>
<name>A0ABW4AZA0_9GAMM</name>
<dbReference type="Proteomes" id="UP001597059">
    <property type="component" value="Unassembled WGS sequence"/>
</dbReference>
<organism evidence="1 2">
    <name type="scientific">Rhodanobacter aciditrophus</name>
    <dbReference type="NCBI Taxonomy" id="1623218"/>
    <lineage>
        <taxon>Bacteria</taxon>
        <taxon>Pseudomonadati</taxon>
        <taxon>Pseudomonadota</taxon>
        <taxon>Gammaproteobacteria</taxon>
        <taxon>Lysobacterales</taxon>
        <taxon>Rhodanobacteraceae</taxon>
        <taxon>Rhodanobacter</taxon>
    </lineage>
</organism>
<gene>
    <name evidence="1" type="ORF">ACFQ45_05985</name>
</gene>
<comment type="caution">
    <text evidence="1">The sequence shown here is derived from an EMBL/GenBank/DDBJ whole genome shotgun (WGS) entry which is preliminary data.</text>
</comment>
<dbReference type="RefSeq" id="WP_377366083.1">
    <property type="nucleotide sequence ID" value="NZ_JBHTMN010000007.1"/>
</dbReference>
<sequence length="229" mass="24120">MTIVKPIQIQVANDVLEAWNNLGVVTRAEQLKSAAEKFSGATRSMALWQLDNAIHEIGEALVLPGPTGESNVLSTHGRGPFLITAQEDQADSNLQTALVGQTFAALVAGNPVVTVGPEGQAIMDALAPFVPEGVIQNVARSAEDSLIEALDLAGIATVCDSDHAQVLYQRLANKTGLLCQLVEENDAQTLPVISAPHYILRFVTEKTVSTNTTAIGGNATLLELGSKAE</sequence>
<keyword evidence="2" id="KW-1185">Reference proteome</keyword>